<protein>
    <recommendedName>
        <fullName evidence="1">DUF362 domain-containing protein</fullName>
    </recommendedName>
</protein>
<gene>
    <name evidence="2" type="ORF">PITCH_A920036</name>
</gene>
<dbReference type="Pfam" id="PF04015">
    <property type="entry name" value="DUF362"/>
    <property type="match status" value="1"/>
</dbReference>
<dbReference type="EMBL" id="OJIN01000239">
    <property type="protein sequence ID" value="SPD76408.1"/>
    <property type="molecule type" value="Genomic_DNA"/>
</dbReference>
<proteinExistence type="predicted"/>
<evidence type="ECO:0000259" key="1">
    <source>
        <dbReference type="Pfam" id="PF04015"/>
    </source>
</evidence>
<name>A0A445N3Y4_9BACT</name>
<dbReference type="AlphaFoldDB" id="A0A445N3Y4"/>
<organism evidence="2">
    <name type="scientific">uncultured Desulfobacterium sp</name>
    <dbReference type="NCBI Taxonomy" id="201089"/>
    <lineage>
        <taxon>Bacteria</taxon>
        <taxon>Pseudomonadati</taxon>
        <taxon>Thermodesulfobacteriota</taxon>
        <taxon>Desulfobacteria</taxon>
        <taxon>Desulfobacterales</taxon>
        <taxon>Desulfobacteriaceae</taxon>
        <taxon>Desulfobacterium</taxon>
        <taxon>environmental samples</taxon>
    </lineage>
</organism>
<evidence type="ECO:0000313" key="2">
    <source>
        <dbReference type="EMBL" id="SPD76408.1"/>
    </source>
</evidence>
<accession>A0A445N3Y4</accession>
<reference evidence="2" key="1">
    <citation type="submission" date="2018-01" db="EMBL/GenBank/DDBJ databases">
        <authorList>
            <person name="Regsiter A."/>
            <person name="William W."/>
        </authorList>
    </citation>
    <scope>NUCLEOTIDE SEQUENCE</scope>
    <source>
        <strain evidence="2">TRIP AH-1</strain>
    </source>
</reference>
<sequence>MQKLSPRKSPFSTESTGTCVFVSAGRGPYENTLHVLSNIDLSPSRGKRVLLKPNAGRVALPGDAITTEAQVVAAAVDAFRDAGAHVSIGESPIAGVNVLEAFESCGIAEIARHRNCPLIDMDARPGVDIEVPNGLAVNCLKICSDVLEHDLIISIPVMKMHMHTGVTLAVKNMKGCLWKRSKVKLHMLPPVIGYDEKSINIAISDMAGVLRPDLSIIDGTVGMQGLGPSAGEVKELGVVVAGADPFAADAVACRLMGTDPKMIPHLAISAERGYGVIDLDRITVSPTNWQDWAKVFDKPPENLSISFPNVTIFDESSCSACQSTVLLFLKRHGDKLFDYFPKDVKLNIAIGKGHKNLPIGTLCIGNCTAQHRDRGIFVKGCPPVGSEIMQTISGNPSDDTG</sequence>
<dbReference type="InterPro" id="IPR007160">
    <property type="entry name" value="DUF362"/>
</dbReference>
<feature type="domain" description="DUF362" evidence="1">
    <location>
        <begin position="49"/>
        <end position="254"/>
    </location>
</feature>